<sequence>MLPPSEVAATAALTRADVAGWPLPSSCATANEHPTHRQSPSSLSRLESHRSGDCPSPPLVVVPPPCSSSARVATQPATACARPSHAATSTTLGRLSVTPERRGSTLPRSSRSLAPPHRHLSLPAAPPAATSAAPCPGCRGP</sequence>
<organism evidence="2 3">
    <name type="scientific">Oryza meyeriana var. granulata</name>
    <dbReference type="NCBI Taxonomy" id="110450"/>
    <lineage>
        <taxon>Eukaryota</taxon>
        <taxon>Viridiplantae</taxon>
        <taxon>Streptophyta</taxon>
        <taxon>Embryophyta</taxon>
        <taxon>Tracheophyta</taxon>
        <taxon>Spermatophyta</taxon>
        <taxon>Magnoliopsida</taxon>
        <taxon>Liliopsida</taxon>
        <taxon>Poales</taxon>
        <taxon>Poaceae</taxon>
        <taxon>BOP clade</taxon>
        <taxon>Oryzoideae</taxon>
        <taxon>Oryzeae</taxon>
        <taxon>Oryzinae</taxon>
        <taxon>Oryza</taxon>
        <taxon>Oryza meyeriana</taxon>
    </lineage>
</organism>
<reference evidence="2 3" key="1">
    <citation type="submission" date="2019-11" db="EMBL/GenBank/DDBJ databases">
        <title>Whole genome sequence of Oryza granulata.</title>
        <authorList>
            <person name="Li W."/>
        </authorList>
    </citation>
    <scope>NUCLEOTIDE SEQUENCE [LARGE SCALE GENOMIC DNA]</scope>
    <source>
        <strain evidence="3">cv. Menghai</strain>
        <tissue evidence="2">Leaf</tissue>
    </source>
</reference>
<feature type="region of interest" description="Disordered" evidence="1">
    <location>
        <begin position="21"/>
        <end position="60"/>
    </location>
</feature>
<gene>
    <name evidence="2" type="ORF">E2562_007480</name>
</gene>
<dbReference type="EMBL" id="SPHZ02000001">
    <property type="protein sequence ID" value="KAF0931980.1"/>
    <property type="molecule type" value="Genomic_DNA"/>
</dbReference>
<evidence type="ECO:0000313" key="3">
    <source>
        <dbReference type="Proteomes" id="UP000479710"/>
    </source>
</evidence>
<keyword evidence="3" id="KW-1185">Reference proteome</keyword>
<dbReference type="Proteomes" id="UP000479710">
    <property type="component" value="Unassembled WGS sequence"/>
</dbReference>
<dbReference type="AlphaFoldDB" id="A0A6G1F502"/>
<evidence type="ECO:0000256" key="1">
    <source>
        <dbReference type="SAM" id="MobiDB-lite"/>
    </source>
</evidence>
<name>A0A6G1F502_9ORYZ</name>
<protein>
    <submittedName>
        <fullName evidence="2">Uncharacterized protein</fullName>
    </submittedName>
</protein>
<proteinExistence type="predicted"/>
<feature type="compositionally biased region" description="Low complexity" evidence="1">
    <location>
        <begin position="121"/>
        <end position="141"/>
    </location>
</feature>
<feature type="region of interest" description="Disordered" evidence="1">
    <location>
        <begin position="76"/>
        <end position="141"/>
    </location>
</feature>
<comment type="caution">
    <text evidence="2">The sequence shown here is derived from an EMBL/GenBank/DDBJ whole genome shotgun (WGS) entry which is preliminary data.</text>
</comment>
<accession>A0A6G1F502</accession>
<evidence type="ECO:0000313" key="2">
    <source>
        <dbReference type="EMBL" id="KAF0931980.1"/>
    </source>
</evidence>